<dbReference type="AlphaFoldDB" id="Q0RFF8"/>
<dbReference type="EMBL" id="CT573213">
    <property type="protein sequence ID" value="CAJ63786.1"/>
    <property type="molecule type" value="Genomic_DNA"/>
</dbReference>
<dbReference type="KEGG" id="fal:FRAAL5146"/>
<sequence>MSASMAGGPLEALNDSLPALQKEMQSNPTVGEIARISIVTFSDVGRTVVPLCDLAEVYLPELMVEGGTNFAAAFQETRRAIEGGLRSLPKGTPIYRPVVFFMSDGEHQAPGDWTAALNDLRDRSWRFAPEVVAFGFGDQVNVDSIRRIATRFSFLARDADPATQVREIMNALIGSIRTTSTSFRDPSQADGLHLETPTEFFTPLPPMTL</sequence>
<accession>Q0RFF8</accession>
<evidence type="ECO:0000313" key="3">
    <source>
        <dbReference type="Proteomes" id="UP000000657"/>
    </source>
</evidence>
<dbReference type="InterPro" id="IPR036465">
    <property type="entry name" value="vWFA_dom_sf"/>
</dbReference>
<dbReference type="SUPFAM" id="SSF53300">
    <property type="entry name" value="vWA-like"/>
    <property type="match status" value="1"/>
</dbReference>
<evidence type="ECO:0000313" key="2">
    <source>
        <dbReference type="EMBL" id="CAJ63786.1"/>
    </source>
</evidence>
<gene>
    <name evidence="2" type="ordered locus">FRAAL5146</name>
</gene>
<organism evidence="2 3">
    <name type="scientific">Frankia alni (strain DSM 45986 / CECT 9034 / ACN14a)</name>
    <dbReference type="NCBI Taxonomy" id="326424"/>
    <lineage>
        <taxon>Bacteria</taxon>
        <taxon>Bacillati</taxon>
        <taxon>Actinomycetota</taxon>
        <taxon>Actinomycetes</taxon>
        <taxon>Frankiales</taxon>
        <taxon>Frankiaceae</taxon>
        <taxon>Frankia</taxon>
    </lineage>
</organism>
<proteinExistence type="predicted"/>
<protein>
    <recommendedName>
        <fullName evidence="1">VWFA domain-containing protein</fullName>
    </recommendedName>
</protein>
<name>Q0RFF8_FRAAA</name>
<dbReference type="STRING" id="326424.FRAAL5146"/>
<feature type="domain" description="VWFA" evidence="1">
    <location>
        <begin position="1"/>
        <end position="172"/>
    </location>
</feature>
<dbReference type="HOGENOM" id="CLU_106579_0_0_11"/>
<dbReference type="PROSITE" id="PS50234">
    <property type="entry name" value="VWFA"/>
    <property type="match status" value="1"/>
</dbReference>
<evidence type="ECO:0000259" key="1">
    <source>
        <dbReference type="PROSITE" id="PS50234"/>
    </source>
</evidence>
<dbReference type="Proteomes" id="UP000000657">
    <property type="component" value="Chromosome"/>
</dbReference>
<reference evidence="2 3" key="1">
    <citation type="journal article" date="2007" name="Genome Res.">
        <title>Genome characteristics of facultatively symbiotic Frankia sp. strains reflect host range and host plant biogeography.</title>
        <authorList>
            <person name="Normand P."/>
            <person name="Lapierre P."/>
            <person name="Tisa L.S."/>
            <person name="Gogarten J.P."/>
            <person name="Alloisio N."/>
            <person name="Bagnarol E."/>
            <person name="Bassi C.A."/>
            <person name="Berry A.M."/>
            <person name="Bickhart D.M."/>
            <person name="Choisne N."/>
            <person name="Couloux A."/>
            <person name="Cournoyer B."/>
            <person name="Cruveiller S."/>
            <person name="Daubin V."/>
            <person name="Demange N."/>
            <person name="Francino M.P."/>
            <person name="Goltsman E."/>
            <person name="Huang Y."/>
            <person name="Kopp O.R."/>
            <person name="Labarre L."/>
            <person name="Lapidus A."/>
            <person name="Lavire C."/>
            <person name="Marechal J."/>
            <person name="Martinez M."/>
            <person name="Mastronunzio J.E."/>
            <person name="Mullin B.C."/>
            <person name="Niemann J."/>
            <person name="Pujic P."/>
            <person name="Rawnsley T."/>
            <person name="Rouy Z."/>
            <person name="Schenowitz C."/>
            <person name="Sellstedt A."/>
            <person name="Tavares F."/>
            <person name="Tomkins J.P."/>
            <person name="Vallenet D."/>
            <person name="Valverde C."/>
            <person name="Wall L.G."/>
            <person name="Wang Y."/>
            <person name="Medigue C."/>
            <person name="Benson D.R."/>
        </authorList>
    </citation>
    <scope>NUCLEOTIDE SEQUENCE [LARGE SCALE GENOMIC DNA]</scope>
    <source>
        <strain evidence="3">DSM 45986 / CECT 9034 / ACN14a</strain>
    </source>
</reference>
<dbReference type="Gene3D" id="3.40.50.410">
    <property type="entry name" value="von Willebrand factor, type A domain"/>
    <property type="match status" value="1"/>
</dbReference>
<dbReference type="InterPro" id="IPR002035">
    <property type="entry name" value="VWF_A"/>
</dbReference>
<keyword evidence="3" id="KW-1185">Reference proteome</keyword>
<dbReference type="eggNOG" id="COG4245">
    <property type="taxonomic scope" value="Bacteria"/>
</dbReference>